<dbReference type="EMBL" id="FOLO01000003">
    <property type="protein sequence ID" value="SFB98727.1"/>
    <property type="molecule type" value="Genomic_DNA"/>
</dbReference>
<evidence type="ECO:0000313" key="3">
    <source>
        <dbReference type="Proteomes" id="UP000198862"/>
    </source>
</evidence>
<dbReference type="AlphaFoldDB" id="A0A1I1FH46"/>
<dbReference type="Pfam" id="PF02405">
    <property type="entry name" value="MlaE"/>
    <property type="match status" value="1"/>
</dbReference>
<proteinExistence type="predicted"/>
<reference evidence="2 3" key="1">
    <citation type="submission" date="2016-10" db="EMBL/GenBank/DDBJ databases">
        <authorList>
            <person name="de Groot N.N."/>
        </authorList>
    </citation>
    <scope>NUCLEOTIDE SEQUENCE [LARGE SCALE GENOMIC DNA]</scope>
    <source>
        <strain evidence="2 3">DSM 6059</strain>
    </source>
</reference>
<feature type="transmembrane region" description="Helical" evidence="1">
    <location>
        <begin position="173"/>
        <end position="193"/>
    </location>
</feature>
<dbReference type="PANTHER" id="PTHR30188">
    <property type="entry name" value="ABC TRANSPORTER PERMEASE PROTEIN-RELATED"/>
    <property type="match status" value="1"/>
</dbReference>
<dbReference type="Proteomes" id="UP000198862">
    <property type="component" value="Unassembled WGS sequence"/>
</dbReference>
<evidence type="ECO:0000256" key="1">
    <source>
        <dbReference type="SAM" id="Phobius"/>
    </source>
</evidence>
<feature type="transmembrane region" description="Helical" evidence="1">
    <location>
        <begin position="61"/>
        <end position="83"/>
    </location>
</feature>
<feature type="transmembrane region" description="Helical" evidence="1">
    <location>
        <begin position="145"/>
        <end position="167"/>
    </location>
</feature>
<sequence>MGLLGKIGHIFLSHVYMLLDLFGLLSKSIITSISLFSINKFIIFWQLFIRQLYNTGLKATYINTIIAVLIGILMMSLTFSILGENIRFIDYYAKLFVLVIIREIGPLISGVILIARSANAVTAEMGYLKQHEQLQVLKALRISPVYLLLLPVFYAFPLSLLLMFFYFDLVCIFSSWVLMSLLHTEIISLNNFLSIIMQQISLNEVIISASKALIGGLFIGLTCIYYGASVEPKFASISKSISSSTTSQLILLFLINILLSVIAYR</sequence>
<keyword evidence="1" id="KW-1133">Transmembrane helix</keyword>
<protein>
    <submittedName>
        <fullName evidence="2">Phospholipid/cholesterol/gamma-HCH transport system permease protein</fullName>
    </submittedName>
</protein>
<organism evidence="2 3">
    <name type="scientific">Pseudoalteromonas denitrificans DSM 6059</name>
    <dbReference type="NCBI Taxonomy" id="1123010"/>
    <lineage>
        <taxon>Bacteria</taxon>
        <taxon>Pseudomonadati</taxon>
        <taxon>Pseudomonadota</taxon>
        <taxon>Gammaproteobacteria</taxon>
        <taxon>Alteromonadales</taxon>
        <taxon>Pseudoalteromonadaceae</taxon>
        <taxon>Pseudoalteromonas</taxon>
    </lineage>
</organism>
<name>A0A1I1FH46_9GAMM</name>
<evidence type="ECO:0000313" key="2">
    <source>
        <dbReference type="EMBL" id="SFB98727.1"/>
    </source>
</evidence>
<dbReference type="GO" id="GO:0043190">
    <property type="term" value="C:ATP-binding cassette (ABC) transporter complex"/>
    <property type="evidence" value="ECO:0007669"/>
    <property type="project" value="InterPro"/>
</dbReference>
<dbReference type="RefSeq" id="WP_091979855.1">
    <property type="nucleotide sequence ID" value="NZ_FOLO01000003.1"/>
</dbReference>
<dbReference type="GO" id="GO:0005548">
    <property type="term" value="F:phospholipid transporter activity"/>
    <property type="evidence" value="ECO:0007669"/>
    <property type="project" value="TreeGrafter"/>
</dbReference>
<keyword evidence="1" id="KW-0812">Transmembrane</keyword>
<keyword evidence="1" id="KW-0472">Membrane</keyword>
<dbReference type="OrthoDB" id="6381715at2"/>
<dbReference type="InterPro" id="IPR030802">
    <property type="entry name" value="Permease_MalE"/>
</dbReference>
<accession>A0A1I1FH46</accession>
<gene>
    <name evidence="2" type="ORF">SAMN02745724_00636</name>
</gene>
<feature type="transmembrane region" description="Helical" evidence="1">
    <location>
        <begin position="95"/>
        <end position="115"/>
    </location>
</feature>
<feature type="transmembrane region" description="Helical" evidence="1">
    <location>
        <begin position="205"/>
        <end position="228"/>
    </location>
</feature>
<feature type="transmembrane region" description="Helical" evidence="1">
    <location>
        <begin position="29"/>
        <end position="49"/>
    </location>
</feature>
<keyword evidence="3" id="KW-1185">Reference proteome</keyword>
<feature type="transmembrane region" description="Helical" evidence="1">
    <location>
        <begin position="248"/>
        <end position="264"/>
    </location>
</feature>
<dbReference type="STRING" id="1123010.SAMN02745724_00636"/>
<dbReference type="PANTHER" id="PTHR30188:SF4">
    <property type="entry name" value="PROTEIN TRIGALACTOSYLDIACYLGLYCEROL 1, CHLOROPLASTIC"/>
    <property type="match status" value="1"/>
</dbReference>